<proteinExistence type="predicted"/>
<dbReference type="InterPro" id="IPR029483">
    <property type="entry name" value="GH97_C"/>
</dbReference>
<evidence type="ECO:0000259" key="7">
    <source>
        <dbReference type="Pfam" id="PF14508"/>
    </source>
</evidence>
<dbReference type="GO" id="GO:0030246">
    <property type="term" value="F:carbohydrate binding"/>
    <property type="evidence" value="ECO:0007669"/>
    <property type="project" value="InterPro"/>
</dbReference>
<evidence type="ECO:0000256" key="1">
    <source>
        <dbReference type="ARBA" id="ARBA00001913"/>
    </source>
</evidence>
<evidence type="ECO:0000313" key="10">
    <source>
        <dbReference type="Proteomes" id="UP000324575"/>
    </source>
</evidence>
<keyword evidence="4" id="KW-0106">Calcium</keyword>
<evidence type="ECO:0000313" key="9">
    <source>
        <dbReference type="EMBL" id="KAA6300025.1"/>
    </source>
</evidence>
<feature type="domain" description="Glycosyl-hydrolase 97 N-terminal" evidence="7">
    <location>
        <begin position="2"/>
        <end position="263"/>
    </location>
</feature>
<evidence type="ECO:0000256" key="3">
    <source>
        <dbReference type="ARBA" id="ARBA00022801"/>
    </source>
</evidence>
<dbReference type="InterPro" id="IPR052720">
    <property type="entry name" value="Glycosyl_hydrolase_97"/>
</dbReference>
<evidence type="ECO:0000256" key="4">
    <source>
        <dbReference type="ARBA" id="ARBA00022837"/>
    </source>
</evidence>
<dbReference type="GO" id="GO:0004558">
    <property type="term" value="F:alpha-1,4-glucosidase activity"/>
    <property type="evidence" value="ECO:0007669"/>
    <property type="project" value="UniProtKB-EC"/>
</dbReference>
<dbReference type="InterPro" id="IPR019563">
    <property type="entry name" value="GH97_catalytic"/>
</dbReference>
<dbReference type="Pfam" id="PF10566">
    <property type="entry name" value="Glyco_hydro_97"/>
    <property type="match status" value="1"/>
</dbReference>
<evidence type="ECO:0000256" key="5">
    <source>
        <dbReference type="ARBA" id="ARBA00023295"/>
    </source>
</evidence>
<dbReference type="Proteomes" id="UP000324575">
    <property type="component" value="Unassembled WGS sequence"/>
</dbReference>
<organism evidence="9 10">
    <name type="scientific">Candidatus Ordinivivax streblomastigis</name>
    <dbReference type="NCBI Taxonomy" id="2540710"/>
    <lineage>
        <taxon>Bacteria</taxon>
        <taxon>Pseudomonadati</taxon>
        <taxon>Bacteroidota</taxon>
        <taxon>Bacteroidia</taxon>
        <taxon>Bacteroidales</taxon>
        <taxon>Candidatus Ordinivivax</taxon>
    </lineage>
</organism>
<reference evidence="9 10" key="1">
    <citation type="submission" date="2019-03" db="EMBL/GenBank/DDBJ databases">
        <title>Single cell metagenomics reveals metabolic interactions within the superorganism composed of flagellate Streblomastix strix and complex community of Bacteroidetes bacteria on its surface.</title>
        <authorList>
            <person name="Treitli S.C."/>
            <person name="Kolisko M."/>
            <person name="Husnik F."/>
            <person name="Keeling P."/>
            <person name="Hampl V."/>
        </authorList>
    </citation>
    <scope>NUCLEOTIDE SEQUENCE [LARGE SCALE GENOMIC DNA]</scope>
    <source>
        <strain evidence="9">St1</strain>
    </source>
</reference>
<dbReference type="InterPro" id="IPR014718">
    <property type="entry name" value="GH-type_carb-bd"/>
</dbReference>
<dbReference type="EMBL" id="SNRX01000161">
    <property type="protein sequence ID" value="KAA6300025.1"/>
    <property type="molecule type" value="Genomic_DNA"/>
</dbReference>
<dbReference type="SUPFAM" id="SSF51445">
    <property type="entry name" value="(Trans)glycosidases"/>
    <property type="match status" value="1"/>
</dbReference>
<sequence length="625" mass="70689">TVTSPNGQLQLTLHVDKKAGTTYELRHGNTLLLNTSTIGMRLEDGRIIGRDAARRISTRSVSGSVPVLFGKNKNIAEVYNELTITYKADYDLIVRAYNEGVAYRFVTRLPGNIIIANEDAIFHFAGNPSVYYPQSPDLRNFEKTYVICKTIKEINPASFSVGPILFDYPNTPYKLVITEADTYDYPGLYVEPNGENSVKGMWASVPKIVEDPKSTYSNHLPIVRQNYIANTSGTRTFPWRVLVVSDDDKSLLNNDLVYLLAEPSRLTDTSWIKPGKTAWEWWHKAMLDDVEIPFGNKNLGLDLYKYYVDFASKNQLEYMTLDAGWKESYIQELCEYAATKNVKIFVWTWASMAVEDLTFLPRMKEKGVYGLKIDFFERNDQVAMTWGHSLAQRLADLQMVALYHGCPMPTGLNRTYPNILNFEAVRGAECNFWDRGSNPEYHVQFPFIRLLAGPADYTPGSFRNQTKDAFFPVDQPNIIPSTMGTRAHELAMYIVFDHWLAYLCDAPTEYEKHPALLEFLSGVPTVWDKTLPLDAQLGEYIVTAKQKGDEWYVGGMTNWTSRNSTVDLSFLPAGKNYSAQIYKDGANADMEPTAYDVATNEVNSATKLSIKMASGGGFVVRLRQM</sequence>
<dbReference type="PANTHER" id="PTHR35803:SF2">
    <property type="entry name" value="RETAINING ALPHA-GALACTOSIDASE"/>
    <property type="match status" value="1"/>
</dbReference>
<dbReference type="AlphaFoldDB" id="A0A5M8NXX5"/>
<dbReference type="Gene3D" id="3.20.20.70">
    <property type="entry name" value="Aldolase class I"/>
    <property type="match status" value="1"/>
</dbReference>
<dbReference type="InterPro" id="IPR029486">
    <property type="entry name" value="GH97_N"/>
</dbReference>
<dbReference type="Pfam" id="PF14508">
    <property type="entry name" value="GH97_N"/>
    <property type="match status" value="1"/>
</dbReference>
<evidence type="ECO:0000259" key="6">
    <source>
        <dbReference type="Pfam" id="PF10566"/>
    </source>
</evidence>
<dbReference type="InterPro" id="IPR013785">
    <property type="entry name" value="Aldolase_TIM"/>
</dbReference>
<dbReference type="PANTHER" id="PTHR35803">
    <property type="entry name" value="GLUCAN 1,4-ALPHA-GLUCOSIDASE SUSB-RELATED"/>
    <property type="match status" value="1"/>
</dbReference>
<keyword evidence="5 9" id="KW-0326">Glycosidase</keyword>
<evidence type="ECO:0000256" key="2">
    <source>
        <dbReference type="ARBA" id="ARBA00011245"/>
    </source>
</evidence>
<comment type="caution">
    <text evidence="9">The sequence shown here is derived from an EMBL/GenBank/DDBJ whole genome shotgun (WGS) entry which is preliminary data.</text>
</comment>
<dbReference type="InterPro" id="IPR013780">
    <property type="entry name" value="Glyco_hydro_b"/>
</dbReference>
<protein>
    <submittedName>
        <fullName evidence="9">Alpha-glucosidase</fullName>
        <ecNumber evidence="9">3.2.1.20</ecNumber>
    </submittedName>
</protein>
<name>A0A5M8NXX5_9BACT</name>
<feature type="non-terminal residue" evidence="9">
    <location>
        <position position="1"/>
    </location>
</feature>
<dbReference type="Gene3D" id="2.60.40.1180">
    <property type="entry name" value="Golgi alpha-mannosidase II"/>
    <property type="match status" value="1"/>
</dbReference>
<dbReference type="Pfam" id="PF14509">
    <property type="entry name" value="GH97_C"/>
    <property type="match status" value="1"/>
</dbReference>
<accession>A0A5M8NXX5</accession>
<comment type="cofactor">
    <cofactor evidence="1">
        <name>Ca(2+)</name>
        <dbReference type="ChEBI" id="CHEBI:29108"/>
    </cofactor>
</comment>
<dbReference type="Gene3D" id="2.70.98.10">
    <property type="match status" value="1"/>
</dbReference>
<gene>
    <name evidence="9" type="ORF">EZS26_003832</name>
</gene>
<evidence type="ECO:0000259" key="8">
    <source>
        <dbReference type="Pfam" id="PF14509"/>
    </source>
</evidence>
<feature type="domain" description="Glycosyl-hydrolase 97 catalytic" evidence="6">
    <location>
        <begin position="281"/>
        <end position="425"/>
    </location>
</feature>
<dbReference type="EC" id="3.2.1.20" evidence="9"/>
<dbReference type="InterPro" id="IPR017853">
    <property type="entry name" value="GH"/>
</dbReference>
<feature type="domain" description="Glycosyl-hydrolase 97 C-terminal oligomerisation" evidence="8">
    <location>
        <begin position="526"/>
        <end position="622"/>
    </location>
</feature>
<comment type="subunit">
    <text evidence="2">Monomer.</text>
</comment>
<keyword evidence="3 9" id="KW-0378">Hydrolase</keyword>